<organism evidence="2 3">
    <name type="scientific">Roseibium marinum</name>
    <dbReference type="NCBI Taxonomy" id="281252"/>
    <lineage>
        <taxon>Bacteria</taxon>
        <taxon>Pseudomonadati</taxon>
        <taxon>Pseudomonadota</taxon>
        <taxon>Alphaproteobacteria</taxon>
        <taxon>Hyphomicrobiales</taxon>
        <taxon>Stappiaceae</taxon>
        <taxon>Roseibium</taxon>
    </lineage>
</organism>
<gene>
    <name evidence="2" type="ORF">CLV41_101748</name>
</gene>
<feature type="transmembrane region" description="Helical" evidence="1">
    <location>
        <begin position="36"/>
        <end position="59"/>
    </location>
</feature>
<keyword evidence="3" id="KW-1185">Reference proteome</keyword>
<dbReference type="Pfam" id="PF06835">
    <property type="entry name" value="LptC"/>
    <property type="match status" value="1"/>
</dbReference>
<dbReference type="GO" id="GO:0015221">
    <property type="term" value="F:lipopolysaccharide transmembrane transporter activity"/>
    <property type="evidence" value="ECO:0007669"/>
    <property type="project" value="InterPro"/>
</dbReference>
<proteinExistence type="predicted"/>
<evidence type="ECO:0000313" key="3">
    <source>
        <dbReference type="Proteomes" id="UP000236959"/>
    </source>
</evidence>
<keyword evidence="1" id="KW-1133">Transmembrane helix</keyword>
<dbReference type="NCBIfam" id="TIGR04409">
    <property type="entry name" value="LptC_YrbK"/>
    <property type="match status" value="1"/>
</dbReference>
<protein>
    <submittedName>
        <fullName evidence="2">Lipopolysaccharide export system protein LptC</fullName>
    </submittedName>
</protein>
<reference evidence="2 3" key="1">
    <citation type="submission" date="2018-01" db="EMBL/GenBank/DDBJ databases">
        <title>Genomic Encyclopedia of Archaeal and Bacterial Type Strains, Phase II (KMG-II): from individual species to whole genera.</title>
        <authorList>
            <person name="Goeker M."/>
        </authorList>
    </citation>
    <scope>NUCLEOTIDE SEQUENCE [LARGE SCALE GENOMIC DNA]</scope>
    <source>
        <strain evidence="2 3">DSM 17023</strain>
    </source>
</reference>
<name>A0A2S3V2U0_9HYPH</name>
<dbReference type="RefSeq" id="WP_208987254.1">
    <property type="nucleotide sequence ID" value="NZ_PPCN01000001.1"/>
</dbReference>
<dbReference type="Gene3D" id="2.60.450.10">
    <property type="entry name" value="Lipopolysaccharide (LPS) transport protein A like domain"/>
    <property type="match status" value="1"/>
</dbReference>
<dbReference type="InterPro" id="IPR026265">
    <property type="entry name" value="LptC"/>
</dbReference>
<dbReference type="EMBL" id="PPCN01000001">
    <property type="protein sequence ID" value="POF34294.1"/>
    <property type="molecule type" value="Genomic_DNA"/>
</dbReference>
<dbReference type="GO" id="GO:0005886">
    <property type="term" value="C:plasma membrane"/>
    <property type="evidence" value="ECO:0007669"/>
    <property type="project" value="InterPro"/>
</dbReference>
<dbReference type="InterPro" id="IPR010664">
    <property type="entry name" value="LipoPS_assembly_LptC-rel"/>
</dbReference>
<sequence length="218" mass="24090">MSIVSEHPGGAAPRHLQSRTQRAARRHSLLVRILRWLFPLVGFLIFAGMAGLVILFNILSGFGTTNMMLTSEGLVMDQPELSGHDGERSYRVTARRAIQRLSDPRIIDLETIRADIVLSPDQSAEIVALKGTYNNASETLRLYEGIQLNWSEGYKVDLKDVQIDLSTGALTTSEPVSIRSDQGHVVGGRLSYDKNKGLVRFSDGIKMTINPVSKDGKR</sequence>
<evidence type="ECO:0000256" key="1">
    <source>
        <dbReference type="SAM" id="Phobius"/>
    </source>
</evidence>
<keyword evidence="1" id="KW-0812">Transmembrane</keyword>
<dbReference type="Proteomes" id="UP000236959">
    <property type="component" value="Unassembled WGS sequence"/>
</dbReference>
<evidence type="ECO:0000313" key="2">
    <source>
        <dbReference type="EMBL" id="POF34294.1"/>
    </source>
</evidence>
<accession>A0A2S3V2U0</accession>
<keyword evidence="1" id="KW-0472">Membrane</keyword>
<comment type="caution">
    <text evidence="2">The sequence shown here is derived from an EMBL/GenBank/DDBJ whole genome shotgun (WGS) entry which is preliminary data.</text>
</comment>
<dbReference type="AlphaFoldDB" id="A0A2S3V2U0"/>